<evidence type="ECO:0000313" key="3">
    <source>
        <dbReference type="Proteomes" id="UP000198825"/>
    </source>
</evidence>
<dbReference type="InterPro" id="IPR006311">
    <property type="entry name" value="TAT_signal"/>
</dbReference>
<organism evidence="2 3">
    <name type="scientific">Microlunatus sagamiharensis</name>
    <dbReference type="NCBI Taxonomy" id="546874"/>
    <lineage>
        <taxon>Bacteria</taxon>
        <taxon>Bacillati</taxon>
        <taxon>Actinomycetota</taxon>
        <taxon>Actinomycetes</taxon>
        <taxon>Propionibacteriales</taxon>
        <taxon>Propionibacteriaceae</taxon>
        <taxon>Microlunatus</taxon>
    </lineage>
</organism>
<gene>
    <name evidence="2" type="ORF">SAMN04488544_2105</name>
</gene>
<dbReference type="InterPro" id="IPR029021">
    <property type="entry name" value="Prot-tyrosine_phosphatase-like"/>
</dbReference>
<dbReference type="Proteomes" id="UP000198825">
    <property type="component" value="Chromosome I"/>
</dbReference>
<dbReference type="AlphaFoldDB" id="A0A1H2MI40"/>
<protein>
    <recommendedName>
        <fullName evidence="4">Tyrosine phosphatase family protein</fullName>
    </recommendedName>
</protein>
<dbReference type="STRING" id="546874.SAMN04488544_2105"/>
<dbReference type="SUPFAM" id="SSF52799">
    <property type="entry name" value="(Phosphotyrosine protein) phosphatases II"/>
    <property type="match status" value="1"/>
</dbReference>
<keyword evidence="3" id="KW-1185">Reference proteome</keyword>
<reference evidence="3" key="1">
    <citation type="submission" date="2016-10" db="EMBL/GenBank/DDBJ databases">
        <authorList>
            <person name="Varghese N."/>
            <person name="Submissions S."/>
        </authorList>
    </citation>
    <scope>NUCLEOTIDE SEQUENCE [LARGE SCALE GENOMIC DNA]</scope>
    <source>
        <strain evidence="3">DSM 21743</strain>
    </source>
</reference>
<evidence type="ECO:0000313" key="2">
    <source>
        <dbReference type="EMBL" id="SDU92802.1"/>
    </source>
</evidence>
<name>A0A1H2MI40_9ACTN</name>
<evidence type="ECO:0000256" key="1">
    <source>
        <dbReference type="SAM" id="MobiDB-lite"/>
    </source>
</evidence>
<accession>A0A1H2MI40</accession>
<dbReference type="PROSITE" id="PS51318">
    <property type="entry name" value="TAT"/>
    <property type="match status" value="1"/>
</dbReference>
<dbReference type="EMBL" id="LT629799">
    <property type="protein sequence ID" value="SDU92802.1"/>
    <property type="molecule type" value="Genomic_DNA"/>
</dbReference>
<feature type="compositionally biased region" description="Low complexity" evidence="1">
    <location>
        <begin position="216"/>
        <end position="240"/>
    </location>
</feature>
<proteinExistence type="predicted"/>
<feature type="region of interest" description="Disordered" evidence="1">
    <location>
        <begin position="215"/>
        <end position="261"/>
    </location>
</feature>
<evidence type="ECO:0008006" key="4">
    <source>
        <dbReference type="Google" id="ProtNLM"/>
    </source>
</evidence>
<sequence length="261" mass="27942">MTQTSDELVLPAASPLSRRVVLGGALGLAASALVGAPRAAQAAVPVVGRIKQTYLAAGGKAVLGAPLKREVKRRISSRNTYAQQFQRGTVWWGSGVGAVDRPAERVRLSTARNFRPVLGVRDLWRTDDLDGCSALEKRIVSDLGVESMVAMNSGSDPSIPGVKRYQYRISNAGTYDEFYRGYVTRAASRESVGRVLRLVARSKAPVLIHCAGARTGRAGSPSWPSGWPGWPRSSATPTTSRPRRTRAAASTSPGWARRATS</sequence>